<dbReference type="InterPro" id="IPR025662">
    <property type="entry name" value="Sigma_54_int_dom_ATP-bd_1"/>
</dbReference>
<dbReference type="SUPFAM" id="SSF55781">
    <property type="entry name" value="GAF domain-like"/>
    <property type="match status" value="1"/>
</dbReference>
<dbReference type="PROSITE" id="PS00676">
    <property type="entry name" value="SIGMA54_INTERACT_2"/>
    <property type="match status" value="1"/>
</dbReference>
<protein>
    <submittedName>
        <fullName evidence="8">Sigma 54-interacting transcriptional regulator</fullName>
    </submittedName>
</protein>
<dbReference type="SUPFAM" id="SSF52540">
    <property type="entry name" value="P-loop containing nucleoside triphosphate hydrolases"/>
    <property type="match status" value="1"/>
</dbReference>
<dbReference type="InterPro" id="IPR025944">
    <property type="entry name" value="Sigma_54_int_dom_CS"/>
</dbReference>
<dbReference type="EMBL" id="CP140153">
    <property type="protein sequence ID" value="WQH17294.1"/>
    <property type="molecule type" value="Genomic_DNA"/>
</dbReference>
<dbReference type="Gene3D" id="3.30.450.40">
    <property type="match status" value="1"/>
</dbReference>
<dbReference type="PANTHER" id="PTHR32071">
    <property type="entry name" value="TRANSCRIPTIONAL REGULATORY PROTEIN"/>
    <property type="match status" value="1"/>
</dbReference>
<dbReference type="PROSITE" id="PS00675">
    <property type="entry name" value="SIGMA54_INTERACT_1"/>
    <property type="match status" value="1"/>
</dbReference>
<dbReference type="InterPro" id="IPR029016">
    <property type="entry name" value="GAF-like_dom_sf"/>
</dbReference>
<evidence type="ECO:0000313" key="9">
    <source>
        <dbReference type="Proteomes" id="UP001327459"/>
    </source>
</evidence>
<feature type="region of interest" description="Disordered" evidence="6">
    <location>
        <begin position="1"/>
        <end position="26"/>
    </location>
</feature>
<feature type="domain" description="Sigma-54 factor interaction" evidence="7">
    <location>
        <begin position="225"/>
        <end position="453"/>
    </location>
</feature>
<feature type="region of interest" description="Disordered" evidence="6">
    <location>
        <begin position="495"/>
        <end position="522"/>
    </location>
</feature>
<gene>
    <name evidence="8" type="ORF">SR882_05155</name>
</gene>
<dbReference type="Gene3D" id="3.40.50.300">
    <property type="entry name" value="P-loop containing nucleotide triphosphate hydrolases"/>
    <property type="match status" value="1"/>
</dbReference>
<feature type="compositionally biased region" description="Low complexity" evidence="6">
    <location>
        <begin position="510"/>
        <end position="520"/>
    </location>
</feature>
<dbReference type="Pfam" id="PF25601">
    <property type="entry name" value="AAA_lid_14"/>
    <property type="match status" value="1"/>
</dbReference>
<keyword evidence="5" id="KW-0804">Transcription</keyword>
<evidence type="ECO:0000256" key="6">
    <source>
        <dbReference type="SAM" id="MobiDB-lite"/>
    </source>
</evidence>
<dbReference type="RefSeq" id="WP_322522266.1">
    <property type="nucleotide sequence ID" value="NZ_CP140153.1"/>
</dbReference>
<dbReference type="SMART" id="SM00382">
    <property type="entry name" value="AAA"/>
    <property type="match status" value="1"/>
</dbReference>
<keyword evidence="4" id="KW-0238">DNA-binding</keyword>
<accession>A0ABZ0YYN8</accession>
<proteinExistence type="predicted"/>
<evidence type="ECO:0000259" key="7">
    <source>
        <dbReference type="PROSITE" id="PS50045"/>
    </source>
</evidence>
<sequence>MRDTKATPSQTSQAQTSQAQTIQSTARADSADAELLVVHEATQWLSHMNDPDTVIGRMLRLLSQITGLNRGRVVLPDASGEFMEIRYAYGLSSHERERGRYRVGEGVTGRVMRTGQVAVVQDIDEEPVYLTRAVERDTLPHETVAFLAVPILNEDQPMGVLGAHRIRERHRPLHRDITLLRIMAALIARVLKVDDLIREQTAALAEENESLREALSSNQEARHGILGESPALRQAFRQTLHVSPTQATVLLNGESGTGKERFARMVHLTSPRCDGPFIAINCAAIPDALLESELFGHEKGAFTGAVSAKKGSVELASGGTLFLDEIGDLAFDLQSKLLHVLERQTIHRVGGTKDIPVDVRIIAATHKNLQEAVNQGRFRIDLFYRLNVFPIHLPALRERDGDVKLLARHFLQVASQEFDRNAAFEAGVLDRLAVYNWPGNIRQLENVIKRAVLVAQNGWITVADIELILNHESHVTDHLEAGGCPDTSASMSAPTFPSGIGTGNTAPDHSSSSSPGSSPGRAYRWVREDEADALLAALEATGGNKTQAASRLGMTTRQFRYRLDKLGLRGG</sequence>
<dbReference type="PROSITE" id="PS00688">
    <property type="entry name" value="SIGMA54_INTERACT_3"/>
    <property type="match status" value="1"/>
</dbReference>
<dbReference type="PANTHER" id="PTHR32071:SF113">
    <property type="entry name" value="ALGINATE BIOSYNTHESIS TRANSCRIPTIONAL REGULATORY PROTEIN ALGB"/>
    <property type="match status" value="1"/>
</dbReference>
<dbReference type="InterPro" id="IPR003593">
    <property type="entry name" value="AAA+_ATPase"/>
</dbReference>
<dbReference type="Pfam" id="PF02954">
    <property type="entry name" value="HTH_8"/>
    <property type="match status" value="1"/>
</dbReference>
<dbReference type="InterPro" id="IPR002197">
    <property type="entry name" value="HTH_Fis"/>
</dbReference>
<dbReference type="PRINTS" id="PR01590">
    <property type="entry name" value="HTHFIS"/>
</dbReference>
<keyword evidence="3" id="KW-0805">Transcription regulation</keyword>
<dbReference type="InterPro" id="IPR027417">
    <property type="entry name" value="P-loop_NTPase"/>
</dbReference>
<keyword evidence="9" id="KW-1185">Reference proteome</keyword>
<dbReference type="Proteomes" id="UP001327459">
    <property type="component" value="Chromosome"/>
</dbReference>
<dbReference type="InterPro" id="IPR009057">
    <property type="entry name" value="Homeodomain-like_sf"/>
</dbReference>
<dbReference type="CDD" id="cd00009">
    <property type="entry name" value="AAA"/>
    <property type="match status" value="1"/>
</dbReference>
<reference evidence="8 9" key="1">
    <citation type="submission" date="2023-11" db="EMBL/GenBank/DDBJ databases">
        <title>MicrobeMod: A computational toolkit for identifying prokaryotic methylation and restriction-modification with nanopore sequencing.</title>
        <authorList>
            <person name="Crits-Christoph A."/>
            <person name="Kang S.C."/>
            <person name="Lee H."/>
            <person name="Ostrov N."/>
        </authorList>
    </citation>
    <scope>NUCLEOTIDE SEQUENCE [LARGE SCALE GENOMIC DNA]</scope>
    <source>
        <strain evidence="8 9">ATCC 49870</strain>
    </source>
</reference>
<dbReference type="InterPro" id="IPR003018">
    <property type="entry name" value="GAF"/>
</dbReference>
<evidence type="ECO:0000313" key="8">
    <source>
        <dbReference type="EMBL" id="WQH17294.1"/>
    </source>
</evidence>
<dbReference type="Gene3D" id="1.10.8.60">
    <property type="match status" value="1"/>
</dbReference>
<organism evidence="8 9">
    <name type="scientific">Guyparkeria halophila</name>
    <dbReference type="NCBI Taxonomy" id="47960"/>
    <lineage>
        <taxon>Bacteria</taxon>
        <taxon>Pseudomonadati</taxon>
        <taxon>Pseudomonadota</taxon>
        <taxon>Gammaproteobacteria</taxon>
        <taxon>Chromatiales</taxon>
        <taxon>Thioalkalibacteraceae</taxon>
        <taxon>Guyparkeria</taxon>
    </lineage>
</organism>
<keyword evidence="1" id="KW-0547">Nucleotide-binding</keyword>
<evidence type="ECO:0000256" key="5">
    <source>
        <dbReference type="ARBA" id="ARBA00023163"/>
    </source>
</evidence>
<dbReference type="Gene3D" id="1.10.10.60">
    <property type="entry name" value="Homeodomain-like"/>
    <property type="match status" value="1"/>
</dbReference>
<dbReference type="InterPro" id="IPR025943">
    <property type="entry name" value="Sigma_54_int_dom_ATP-bd_2"/>
</dbReference>
<evidence type="ECO:0000256" key="3">
    <source>
        <dbReference type="ARBA" id="ARBA00023015"/>
    </source>
</evidence>
<dbReference type="Pfam" id="PF00158">
    <property type="entry name" value="Sigma54_activat"/>
    <property type="match status" value="1"/>
</dbReference>
<dbReference type="InterPro" id="IPR058031">
    <property type="entry name" value="AAA_lid_NorR"/>
</dbReference>
<dbReference type="SUPFAM" id="SSF46689">
    <property type="entry name" value="Homeodomain-like"/>
    <property type="match status" value="1"/>
</dbReference>
<dbReference type="PROSITE" id="PS50045">
    <property type="entry name" value="SIGMA54_INTERACT_4"/>
    <property type="match status" value="1"/>
</dbReference>
<dbReference type="Pfam" id="PF01590">
    <property type="entry name" value="GAF"/>
    <property type="match status" value="1"/>
</dbReference>
<evidence type="ECO:0000256" key="1">
    <source>
        <dbReference type="ARBA" id="ARBA00022741"/>
    </source>
</evidence>
<keyword evidence="2" id="KW-0067">ATP-binding</keyword>
<dbReference type="InterPro" id="IPR002078">
    <property type="entry name" value="Sigma_54_int"/>
</dbReference>
<dbReference type="SMART" id="SM00065">
    <property type="entry name" value="GAF"/>
    <property type="match status" value="1"/>
</dbReference>
<name>A0ABZ0YYN8_9GAMM</name>
<evidence type="ECO:0000256" key="4">
    <source>
        <dbReference type="ARBA" id="ARBA00023125"/>
    </source>
</evidence>
<evidence type="ECO:0000256" key="2">
    <source>
        <dbReference type="ARBA" id="ARBA00022840"/>
    </source>
</evidence>